<reference evidence="1 2" key="1">
    <citation type="submission" date="2019-03" db="EMBL/GenBank/DDBJ databases">
        <title>Freshwater and sediment microbial communities from various areas in North America, analyzing microbe dynamics in response to fracking.</title>
        <authorList>
            <person name="Lamendella R."/>
        </authorList>
    </citation>
    <scope>NUCLEOTIDE SEQUENCE [LARGE SCALE GENOMIC DNA]</scope>
    <source>
        <strain evidence="1 2">74A</strain>
    </source>
</reference>
<name>A0A4R2F6L1_9GAMM</name>
<dbReference type="EMBL" id="SLWF01000021">
    <property type="protein sequence ID" value="TCN81862.1"/>
    <property type="molecule type" value="Genomic_DNA"/>
</dbReference>
<dbReference type="AlphaFoldDB" id="A0A4R2F6L1"/>
<dbReference type="Proteomes" id="UP000294832">
    <property type="component" value="Unassembled WGS sequence"/>
</dbReference>
<comment type="caution">
    <text evidence="1">The sequence shown here is derived from an EMBL/GenBank/DDBJ whole genome shotgun (WGS) entry which is preliminary data.</text>
</comment>
<protein>
    <submittedName>
        <fullName evidence="1">Uncharacterized protein</fullName>
    </submittedName>
</protein>
<accession>A0A4R2F6L1</accession>
<keyword evidence="2" id="KW-1185">Reference proteome</keyword>
<evidence type="ECO:0000313" key="2">
    <source>
        <dbReference type="Proteomes" id="UP000294832"/>
    </source>
</evidence>
<evidence type="ECO:0000313" key="1">
    <source>
        <dbReference type="EMBL" id="TCN81862.1"/>
    </source>
</evidence>
<proteinExistence type="predicted"/>
<sequence length="39" mass="4337">MLPATELYVLGFLGDIVQNFYNCADDLLDDVMEPTDAVD</sequence>
<gene>
    <name evidence="1" type="ORF">EDC91_1218</name>
</gene>
<organism evidence="1 2">
    <name type="scientific">Shewanella fodinae</name>
    <dbReference type="NCBI Taxonomy" id="552357"/>
    <lineage>
        <taxon>Bacteria</taxon>
        <taxon>Pseudomonadati</taxon>
        <taxon>Pseudomonadota</taxon>
        <taxon>Gammaproteobacteria</taxon>
        <taxon>Alteromonadales</taxon>
        <taxon>Shewanellaceae</taxon>
        <taxon>Shewanella</taxon>
    </lineage>
</organism>